<keyword evidence="1" id="KW-1003">Cell membrane</keyword>
<evidence type="ECO:0000313" key="2">
    <source>
        <dbReference type="EMBL" id="SEA41248.1"/>
    </source>
</evidence>
<dbReference type="SMART" id="SM01234">
    <property type="entry name" value="Haemolytic"/>
    <property type="match status" value="1"/>
</dbReference>
<name>A0A1H4AZL1_9BACT</name>
<dbReference type="PANTHER" id="PTHR33383:SF1">
    <property type="entry name" value="MEMBRANE PROTEIN INSERTION EFFICIENCY FACTOR-RELATED"/>
    <property type="match status" value="1"/>
</dbReference>
<dbReference type="OrthoDB" id="9801753at2"/>
<dbReference type="GO" id="GO:0005886">
    <property type="term" value="C:plasma membrane"/>
    <property type="evidence" value="ECO:0007669"/>
    <property type="project" value="UniProtKB-SubCell"/>
</dbReference>
<comment type="function">
    <text evidence="1">Could be involved in insertion of integral membrane proteins into the membrane.</text>
</comment>
<dbReference type="Proteomes" id="UP000183253">
    <property type="component" value="Unassembled WGS sequence"/>
</dbReference>
<keyword evidence="1" id="KW-0472">Membrane</keyword>
<evidence type="ECO:0000256" key="1">
    <source>
        <dbReference type="HAMAP-Rule" id="MF_00386"/>
    </source>
</evidence>
<dbReference type="HAMAP" id="MF_00386">
    <property type="entry name" value="UPF0161_YidD"/>
    <property type="match status" value="1"/>
</dbReference>
<dbReference type="InterPro" id="IPR002696">
    <property type="entry name" value="Membr_insert_effic_factor_YidD"/>
</dbReference>
<dbReference type="AlphaFoldDB" id="A0A1H4AZL1"/>
<keyword evidence="3" id="KW-1185">Reference proteome</keyword>
<accession>A0A1H4AZL1</accession>
<dbReference type="RefSeq" id="WP_044106350.1">
    <property type="nucleotide sequence ID" value="NZ_CAEG01000010.1"/>
</dbReference>
<dbReference type="PANTHER" id="PTHR33383">
    <property type="entry name" value="MEMBRANE PROTEIN INSERTION EFFICIENCY FACTOR-RELATED"/>
    <property type="match status" value="1"/>
</dbReference>
<proteinExistence type="inferred from homology"/>
<protein>
    <recommendedName>
        <fullName evidence="1">Putative membrane protein insertion efficiency factor</fullName>
    </recommendedName>
</protein>
<dbReference type="EMBL" id="FNRI01000003">
    <property type="protein sequence ID" value="SEA41248.1"/>
    <property type="molecule type" value="Genomic_DNA"/>
</dbReference>
<reference evidence="2 3" key="1">
    <citation type="submission" date="2016-10" db="EMBL/GenBank/DDBJ databases">
        <authorList>
            <person name="de Groot N.N."/>
        </authorList>
    </citation>
    <scope>NUCLEOTIDE SEQUENCE [LARGE SCALE GENOMIC DNA]</scope>
    <source>
        <strain evidence="2 3">DSM 25383</strain>
    </source>
</reference>
<evidence type="ECO:0000313" key="3">
    <source>
        <dbReference type="Proteomes" id="UP000183253"/>
    </source>
</evidence>
<organism evidence="2 3">
    <name type="scientific">Alistipes timonensis JC136</name>
    <dbReference type="NCBI Taxonomy" id="1033731"/>
    <lineage>
        <taxon>Bacteria</taxon>
        <taxon>Pseudomonadati</taxon>
        <taxon>Bacteroidota</taxon>
        <taxon>Bacteroidia</taxon>
        <taxon>Bacteroidales</taxon>
        <taxon>Rikenellaceae</taxon>
        <taxon>Alistipes</taxon>
    </lineage>
</organism>
<comment type="similarity">
    <text evidence="1">Belongs to the UPF0161 family.</text>
</comment>
<gene>
    <name evidence="2" type="ORF">SAMN05444145_103175</name>
</gene>
<dbReference type="Pfam" id="PF01809">
    <property type="entry name" value="YidD"/>
    <property type="match status" value="1"/>
</dbReference>
<sequence>MPSAGFWNRSWSIFKRVCAFPLIVLVQFYQLCISPFTPPSCRFTPTCSQYALEALRKYGPLKGLWLTVRRLSKCHPWGGSGYDPVP</sequence>
<dbReference type="STRING" id="1033731.SAMN05444145_103175"/>
<comment type="subcellular location">
    <subcellularLocation>
        <location evidence="1">Cell membrane</location>
        <topology evidence="1">Peripheral membrane protein</topology>
        <orientation evidence="1">Cytoplasmic side</orientation>
    </subcellularLocation>
</comment>
<dbReference type="NCBIfam" id="TIGR00278">
    <property type="entry name" value="membrane protein insertion efficiency factor YidD"/>
    <property type="match status" value="1"/>
</dbReference>